<dbReference type="Proteomes" id="UP000027583">
    <property type="component" value="Unassembled WGS sequence"/>
</dbReference>
<dbReference type="EMBL" id="CBLX010000009">
    <property type="protein sequence ID" value="CDG39391.1"/>
    <property type="molecule type" value="Genomic_DNA"/>
</dbReference>
<evidence type="ECO:0000313" key="2">
    <source>
        <dbReference type="Proteomes" id="UP000027583"/>
    </source>
</evidence>
<reference evidence="1 2" key="1">
    <citation type="journal article" date="2014" name="Genome Biol. Evol.">
        <title>Acetic acid bacteria genomes reveal functional traits for adaptation to life in insect guts.</title>
        <authorList>
            <person name="Chouaia B."/>
            <person name="Gaiarsa S."/>
            <person name="Crotti E."/>
            <person name="Comandatore F."/>
            <person name="Degli Esposti M."/>
            <person name="Ricci I."/>
            <person name="Alma A."/>
            <person name="Favia G."/>
            <person name="Bandi C."/>
            <person name="Daffonchio D."/>
        </authorList>
    </citation>
    <scope>NUCLEOTIDE SEQUENCE [LARGE SCALE GENOMIC DNA]</scope>
    <source>
        <strain evidence="1 2">SF2.1</strain>
    </source>
</reference>
<comment type="caution">
    <text evidence="1">The sequence shown here is derived from an EMBL/GenBank/DDBJ whole genome shotgun (WGS) entry which is preliminary data.</text>
</comment>
<gene>
    <name evidence="1" type="ORF">ASAP_1346</name>
</gene>
<accession>A0A060QJH3</accession>
<sequence>MFSAWQYRIAKPPRIRKGQKASSGCQERQVFSASIAEIFSAAGGDVPAGPPATRAGYG</sequence>
<organism evidence="1 2">
    <name type="scientific">Asaia bogorensis</name>
    <dbReference type="NCBI Taxonomy" id="91915"/>
    <lineage>
        <taxon>Bacteria</taxon>
        <taxon>Pseudomonadati</taxon>
        <taxon>Pseudomonadota</taxon>
        <taxon>Alphaproteobacteria</taxon>
        <taxon>Acetobacterales</taxon>
        <taxon>Acetobacteraceae</taxon>
        <taxon>Asaia</taxon>
    </lineage>
</organism>
<name>A0A060QJH3_9PROT</name>
<dbReference type="AlphaFoldDB" id="A0A060QJH3"/>
<reference evidence="1 2" key="2">
    <citation type="journal article" date="2014" name="PLoS ONE">
        <title>Evolution of mitochondria reconstructed from the energy metabolism of living bacteria.</title>
        <authorList>
            <person name="Degli Esposti M."/>
            <person name="Chouaia B."/>
            <person name="Comandatore F."/>
            <person name="Crotti E."/>
            <person name="Sassera D."/>
            <person name="Lievens P.M."/>
            <person name="Daffonchio D."/>
            <person name="Bandi C."/>
        </authorList>
    </citation>
    <scope>NUCLEOTIDE SEQUENCE [LARGE SCALE GENOMIC DNA]</scope>
    <source>
        <strain evidence="1 2">SF2.1</strain>
    </source>
</reference>
<protein>
    <submittedName>
        <fullName evidence="1">Uncharacterized protein</fullName>
    </submittedName>
</protein>
<evidence type="ECO:0000313" key="1">
    <source>
        <dbReference type="EMBL" id="CDG39391.1"/>
    </source>
</evidence>
<proteinExistence type="predicted"/>